<accession>A0AAV5S773</accession>
<proteinExistence type="predicted"/>
<evidence type="ECO:0000313" key="1">
    <source>
        <dbReference type="EMBL" id="GMS78082.1"/>
    </source>
</evidence>
<gene>
    <name evidence="1" type="ORF">PENTCL1PPCAC_257</name>
</gene>
<comment type="caution">
    <text evidence="1">The sequence shown here is derived from an EMBL/GenBank/DDBJ whole genome shotgun (WGS) entry which is preliminary data.</text>
</comment>
<feature type="non-terminal residue" evidence="1">
    <location>
        <position position="1"/>
    </location>
</feature>
<keyword evidence="2" id="KW-1185">Reference proteome</keyword>
<sequence>SKHSIVLFENKSYSSDFIRRIAHNASIGTLRIILTGSSELHREVYNLLKEMDIGMLSLHFGNKELEREIMMEPFILSLARTCKELLASFNYVTPSTIHELYQIMLVGSAKIRLVRLLTFVVEFEKSIEFFKLIGITFRDGAFFSNRDIEDEEGEEEEKVTYWHIFDGYLEIMLEENYYEISYANDMRGYFDLIRHETRKSLEEAKNKKGMKRIEIDPE</sequence>
<dbReference type="AlphaFoldDB" id="A0AAV5S773"/>
<protein>
    <submittedName>
        <fullName evidence="1">Uncharacterized protein</fullName>
    </submittedName>
</protein>
<dbReference type="EMBL" id="BTSX01000001">
    <property type="protein sequence ID" value="GMS78082.1"/>
    <property type="molecule type" value="Genomic_DNA"/>
</dbReference>
<name>A0AAV5S773_9BILA</name>
<dbReference type="Proteomes" id="UP001432027">
    <property type="component" value="Unassembled WGS sequence"/>
</dbReference>
<organism evidence="1 2">
    <name type="scientific">Pristionchus entomophagus</name>
    <dbReference type="NCBI Taxonomy" id="358040"/>
    <lineage>
        <taxon>Eukaryota</taxon>
        <taxon>Metazoa</taxon>
        <taxon>Ecdysozoa</taxon>
        <taxon>Nematoda</taxon>
        <taxon>Chromadorea</taxon>
        <taxon>Rhabditida</taxon>
        <taxon>Rhabditina</taxon>
        <taxon>Diplogasteromorpha</taxon>
        <taxon>Diplogasteroidea</taxon>
        <taxon>Neodiplogasteridae</taxon>
        <taxon>Pristionchus</taxon>
    </lineage>
</organism>
<reference evidence="1" key="1">
    <citation type="submission" date="2023-10" db="EMBL/GenBank/DDBJ databases">
        <title>Genome assembly of Pristionchus species.</title>
        <authorList>
            <person name="Yoshida K."/>
            <person name="Sommer R.J."/>
        </authorList>
    </citation>
    <scope>NUCLEOTIDE SEQUENCE</scope>
    <source>
        <strain evidence="1">RS0144</strain>
    </source>
</reference>
<evidence type="ECO:0000313" key="2">
    <source>
        <dbReference type="Proteomes" id="UP001432027"/>
    </source>
</evidence>